<feature type="transmembrane region" description="Helical" evidence="1">
    <location>
        <begin position="12"/>
        <end position="36"/>
    </location>
</feature>
<sequence>MARRRGGVREERTGWFVIAAVVAFVLIDIALVVFAMSSTRSAGASEVRREVLPALPTASITATPTPTPSAPAIEPDVSVAPLAAVLAAFDVNTAYRSLTGGCPETPAALEVTTDAGVTWTPVAADEARTVQAIAAATDVVNVVAADPVSCAPVLLRSFVQGADWQVTAEIGTVWHLDAGQVIAPGGASSTPCTTPVQVAARTPTEAAVLCDGATVSATTDAGATWSNSAPVPGAASVAPAANGYVLAVTGGEGCEGARVVTLSAALEPGVPGTCVPTVAPDGSTVLATAADGTVWLWSGDAVARSSDGGTTW</sequence>
<dbReference type="AlphaFoldDB" id="A0A4Q2L7F0"/>
<gene>
    <name evidence="2" type="ORF">ESP51_04935</name>
</gene>
<dbReference type="Proteomes" id="UP000293865">
    <property type="component" value="Unassembled WGS sequence"/>
</dbReference>
<reference evidence="2 3" key="1">
    <citation type="submission" date="2019-01" db="EMBL/GenBank/DDBJ databases">
        <title>Agromyces.</title>
        <authorList>
            <person name="Li J."/>
        </authorList>
    </citation>
    <scope>NUCLEOTIDE SEQUENCE [LARGE SCALE GENOMIC DNA]</scope>
    <source>
        <strain evidence="2 3">DSM 15934</strain>
    </source>
</reference>
<comment type="caution">
    <text evidence="2">The sequence shown here is derived from an EMBL/GenBank/DDBJ whole genome shotgun (WGS) entry which is preliminary data.</text>
</comment>
<name>A0A4Q2L7F0_9MICO</name>
<protein>
    <submittedName>
        <fullName evidence="2">Exo-alpha-sialidase</fullName>
    </submittedName>
</protein>
<dbReference type="InterPro" id="IPR015943">
    <property type="entry name" value="WD40/YVTN_repeat-like_dom_sf"/>
</dbReference>
<keyword evidence="1" id="KW-1133">Transmembrane helix</keyword>
<dbReference type="CDD" id="cd15482">
    <property type="entry name" value="Sialidase_non-viral"/>
    <property type="match status" value="1"/>
</dbReference>
<keyword evidence="1" id="KW-0472">Membrane</keyword>
<dbReference type="EMBL" id="SDPN01000006">
    <property type="protein sequence ID" value="RXZ72231.1"/>
    <property type="molecule type" value="Genomic_DNA"/>
</dbReference>
<accession>A0A4Q2L7F0</accession>
<dbReference type="SUPFAM" id="SSF110296">
    <property type="entry name" value="Oligoxyloglucan reducing end-specific cellobiohydrolase"/>
    <property type="match status" value="1"/>
</dbReference>
<keyword evidence="3" id="KW-1185">Reference proteome</keyword>
<organism evidence="2 3">
    <name type="scientific">Agromyces albus</name>
    <dbReference type="NCBI Taxonomy" id="205332"/>
    <lineage>
        <taxon>Bacteria</taxon>
        <taxon>Bacillati</taxon>
        <taxon>Actinomycetota</taxon>
        <taxon>Actinomycetes</taxon>
        <taxon>Micrococcales</taxon>
        <taxon>Microbacteriaceae</taxon>
        <taxon>Agromyces</taxon>
    </lineage>
</organism>
<evidence type="ECO:0000256" key="1">
    <source>
        <dbReference type="SAM" id="Phobius"/>
    </source>
</evidence>
<proteinExistence type="predicted"/>
<evidence type="ECO:0000313" key="2">
    <source>
        <dbReference type="EMBL" id="RXZ72231.1"/>
    </source>
</evidence>
<dbReference type="Gene3D" id="2.130.10.10">
    <property type="entry name" value="YVTN repeat-like/Quinoprotein amine dehydrogenase"/>
    <property type="match status" value="1"/>
</dbReference>
<evidence type="ECO:0000313" key="3">
    <source>
        <dbReference type="Proteomes" id="UP000293865"/>
    </source>
</evidence>
<keyword evidence="1" id="KW-0812">Transmembrane</keyword>